<evidence type="ECO:0000313" key="1">
    <source>
        <dbReference type="EMBL" id="KAJ4445074.1"/>
    </source>
</evidence>
<reference evidence="1 2" key="1">
    <citation type="journal article" date="2022" name="Allergy">
        <title>Genome assembly and annotation of Periplaneta americana reveal a comprehensive cockroach allergen profile.</title>
        <authorList>
            <person name="Wang L."/>
            <person name="Xiong Q."/>
            <person name="Saelim N."/>
            <person name="Wang L."/>
            <person name="Nong W."/>
            <person name="Wan A.T."/>
            <person name="Shi M."/>
            <person name="Liu X."/>
            <person name="Cao Q."/>
            <person name="Hui J.H.L."/>
            <person name="Sookrung N."/>
            <person name="Leung T.F."/>
            <person name="Tungtrongchitr A."/>
            <person name="Tsui S.K.W."/>
        </authorList>
    </citation>
    <scope>NUCLEOTIDE SEQUENCE [LARGE SCALE GENOMIC DNA]</scope>
    <source>
        <strain evidence="1">PWHHKU_190912</strain>
    </source>
</reference>
<comment type="caution">
    <text evidence="1">The sequence shown here is derived from an EMBL/GenBank/DDBJ whole genome shotgun (WGS) entry which is preliminary data.</text>
</comment>
<gene>
    <name evidence="1" type="ORF">ANN_06873</name>
</gene>
<evidence type="ECO:0000313" key="2">
    <source>
        <dbReference type="Proteomes" id="UP001148838"/>
    </source>
</evidence>
<accession>A0ABQ8TEU7</accession>
<name>A0ABQ8TEU7_PERAM</name>
<keyword evidence="2" id="KW-1185">Reference proteome</keyword>
<dbReference type="EMBL" id="JAJSOF020000011">
    <property type="protein sequence ID" value="KAJ4445074.1"/>
    <property type="molecule type" value="Genomic_DNA"/>
</dbReference>
<sequence>MQLAVAPEDQKLIIKDALRVHQEDAIKTYLSKAADKEKSRKETKQGNCSFQPAAMPLESQQEVKIKTVMVATFFFALMTMENSKIKQIDHKVLVLGHTLLGCDSDHSVIEGKKEDKYVPNIPPSWLV</sequence>
<organism evidence="1 2">
    <name type="scientific">Periplaneta americana</name>
    <name type="common">American cockroach</name>
    <name type="synonym">Blatta americana</name>
    <dbReference type="NCBI Taxonomy" id="6978"/>
    <lineage>
        <taxon>Eukaryota</taxon>
        <taxon>Metazoa</taxon>
        <taxon>Ecdysozoa</taxon>
        <taxon>Arthropoda</taxon>
        <taxon>Hexapoda</taxon>
        <taxon>Insecta</taxon>
        <taxon>Pterygota</taxon>
        <taxon>Neoptera</taxon>
        <taxon>Polyneoptera</taxon>
        <taxon>Dictyoptera</taxon>
        <taxon>Blattodea</taxon>
        <taxon>Blattoidea</taxon>
        <taxon>Blattidae</taxon>
        <taxon>Blattinae</taxon>
        <taxon>Periplaneta</taxon>
    </lineage>
</organism>
<protein>
    <submittedName>
        <fullName evidence="1">Uncharacterized protein</fullName>
    </submittedName>
</protein>
<dbReference type="Proteomes" id="UP001148838">
    <property type="component" value="Unassembled WGS sequence"/>
</dbReference>
<proteinExistence type="predicted"/>